<evidence type="ECO:0000313" key="3">
    <source>
        <dbReference type="Proteomes" id="UP000484164"/>
    </source>
</evidence>
<sequence>MSYQEKKALLNMMITFGVMIIYGSYVYNNNWNPNFNTDEELQFWAKTLLFVIPVQIVIHILVHILFSIINSIATKNTEFELTDEFDKIIDLKASRNSSTTFSLGMIAGFVVIYMGYGLTYFFISLIAAGMISEIVDGISRVYYYRQGV</sequence>
<dbReference type="OrthoDB" id="2191398at2"/>
<accession>A0A6L3ZIH9</accession>
<dbReference type="Proteomes" id="UP000484164">
    <property type="component" value="Unassembled WGS sequence"/>
</dbReference>
<feature type="transmembrane region" description="Helical" evidence="1">
    <location>
        <begin position="47"/>
        <end position="69"/>
    </location>
</feature>
<dbReference type="AlphaFoldDB" id="A0A6L3ZIH9"/>
<name>A0A6L3ZIH9_9FLAO</name>
<reference evidence="2 3" key="1">
    <citation type="submission" date="2019-10" db="EMBL/GenBank/DDBJ databases">
        <title>Genome sequence of Phaeocystidibacter marisrubri JCM30614 (type strain).</title>
        <authorList>
            <person name="Bowman J.P."/>
        </authorList>
    </citation>
    <scope>NUCLEOTIDE SEQUENCE [LARGE SCALE GENOMIC DNA]</scope>
    <source>
        <strain evidence="2 3">JCM 30614</strain>
    </source>
</reference>
<organism evidence="2 3">
    <name type="scientific">Phaeocystidibacter marisrubri</name>
    <dbReference type="NCBI Taxonomy" id="1577780"/>
    <lineage>
        <taxon>Bacteria</taxon>
        <taxon>Pseudomonadati</taxon>
        <taxon>Bacteroidota</taxon>
        <taxon>Flavobacteriia</taxon>
        <taxon>Flavobacteriales</taxon>
        <taxon>Phaeocystidibacteraceae</taxon>
        <taxon>Phaeocystidibacter</taxon>
    </lineage>
</organism>
<evidence type="ECO:0000313" key="2">
    <source>
        <dbReference type="EMBL" id="KAB2817423.1"/>
    </source>
</evidence>
<feature type="transmembrane region" description="Helical" evidence="1">
    <location>
        <begin position="97"/>
        <end position="116"/>
    </location>
</feature>
<dbReference type="EMBL" id="WBVQ01000001">
    <property type="protein sequence ID" value="KAB2817423.1"/>
    <property type="molecule type" value="Genomic_DNA"/>
</dbReference>
<keyword evidence="3" id="KW-1185">Reference proteome</keyword>
<dbReference type="RefSeq" id="WP_151691994.1">
    <property type="nucleotide sequence ID" value="NZ_BMGX01000002.1"/>
</dbReference>
<gene>
    <name evidence="2" type="ORF">F8C82_03230</name>
</gene>
<keyword evidence="1" id="KW-0812">Transmembrane</keyword>
<keyword evidence="1" id="KW-1133">Transmembrane helix</keyword>
<comment type="caution">
    <text evidence="2">The sequence shown here is derived from an EMBL/GenBank/DDBJ whole genome shotgun (WGS) entry which is preliminary data.</text>
</comment>
<evidence type="ECO:0000256" key="1">
    <source>
        <dbReference type="SAM" id="Phobius"/>
    </source>
</evidence>
<feature type="transmembrane region" description="Helical" evidence="1">
    <location>
        <begin position="9"/>
        <end position="27"/>
    </location>
</feature>
<proteinExistence type="predicted"/>
<protein>
    <submittedName>
        <fullName evidence="2">Uncharacterized protein</fullName>
    </submittedName>
</protein>
<keyword evidence="1" id="KW-0472">Membrane</keyword>